<dbReference type="InterPro" id="IPR000845">
    <property type="entry name" value="Nucleoside_phosphorylase_d"/>
</dbReference>
<gene>
    <name evidence="2" type="ORF">GXP70_16245</name>
</gene>
<dbReference type="Proteomes" id="UP000476064">
    <property type="component" value="Chromosome"/>
</dbReference>
<dbReference type="EMBL" id="CP048209">
    <property type="protein sequence ID" value="QHT61353.1"/>
    <property type="molecule type" value="Genomic_DNA"/>
</dbReference>
<protein>
    <submittedName>
        <fullName evidence="2">Nucleoside phosphorylase</fullName>
    </submittedName>
</protein>
<feature type="domain" description="Nucleoside phosphorylase" evidence="1">
    <location>
        <begin position="61"/>
        <end position="250"/>
    </location>
</feature>
<dbReference type="Pfam" id="PF01048">
    <property type="entry name" value="PNP_UDP_1"/>
    <property type="match status" value="1"/>
</dbReference>
<dbReference type="RefSeq" id="WP_162357792.1">
    <property type="nucleotide sequence ID" value="NZ_CP048209.1"/>
</dbReference>
<organism evidence="2 3">
    <name type="scientific">Paenibacillus lycopersici</name>
    <dbReference type="NCBI Taxonomy" id="2704462"/>
    <lineage>
        <taxon>Bacteria</taxon>
        <taxon>Bacillati</taxon>
        <taxon>Bacillota</taxon>
        <taxon>Bacilli</taxon>
        <taxon>Bacillales</taxon>
        <taxon>Paenibacillaceae</taxon>
        <taxon>Paenibacillus</taxon>
    </lineage>
</organism>
<dbReference type="KEGG" id="plyc:GXP70_16245"/>
<evidence type="ECO:0000259" key="1">
    <source>
        <dbReference type="Pfam" id="PF01048"/>
    </source>
</evidence>
<evidence type="ECO:0000313" key="3">
    <source>
        <dbReference type="Proteomes" id="UP000476064"/>
    </source>
</evidence>
<evidence type="ECO:0000313" key="2">
    <source>
        <dbReference type="EMBL" id="QHT61353.1"/>
    </source>
</evidence>
<keyword evidence="3" id="KW-1185">Reference proteome</keyword>
<dbReference type="Gene3D" id="3.40.50.1580">
    <property type="entry name" value="Nucleoside phosphorylase domain"/>
    <property type="match status" value="1"/>
</dbReference>
<proteinExistence type="predicted"/>
<reference evidence="2 3" key="1">
    <citation type="submission" date="2020-01" db="EMBL/GenBank/DDBJ databases">
        <title>Paenibacillus sp. nov., isolated from tomato rhizosphere.</title>
        <authorList>
            <person name="Weon H.-Y."/>
            <person name="Lee S.A."/>
        </authorList>
    </citation>
    <scope>NUCLEOTIDE SEQUENCE [LARGE SCALE GENOMIC DNA]</scope>
    <source>
        <strain evidence="2 3">12200R-189</strain>
    </source>
</reference>
<dbReference type="GO" id="GO:0009116">
    <property type="term" value="P:nucleoside metabolic process"/>
    <property type="evidence" value="ECO:0007669"/>
    <property type="project" value="InterPro"/>
</dbReference>
<sequence>MKPELVMRSRFASNPIPQWEAAILCFRNRQGCDILVNKFNAKPIEGYKVFYGIDATETSRQVFEAEINGINVGIITRLSWGGPQAAIIVEELAFIGVKYILGYGTAGSINKTIGKGQQVVGVKSLITDGTSKSYVSDRAELLGNSDLIKLTKEVSTQIGYEVKEVCVANVDALYRETKKLISEYQTMGADIVNLETSALFAACEACNIASTWIGFISDCLVDEAWDDWHIDSLELSTIASEICLEVIRAIFERNSHV</sequence>
<dbReference type="AlphaFoldDB" id="A0A6C0G0I4"/>
<name>A0A6C0G0I4_9BACL</name>
<dbReference type="SUPFAM" id="SSF53167">
    <property type="entry name" value="Purine and uridine phosphorylases"/>
    <property type="match status" value="1"/>
</dbReference>
<dbReference type="GO" id="GO:0003824">
    <property type="term" value="F:catalytic activity"/>
    <property type="evidence" value="ECO:0007669"/>
    <property type="project" value="InterPro"/>
</dbReference>
<accession>A0A6C0G0I4</accession>
<dbReference type="InterPro" id="IPR035994">
    <property type="entry name" value="Nucleoside_phosphorylase_sf"/>
</dbReference>